<dbReference type="InterPro" id="IPR003959">
    <property type="entry name" value="ATPase_AAA_core"/>
</dbReference>
<dbReference type="PANTHER" id="PTHR23077:SF198">
    <property type="entry name" value="ATP-DEPENDENT ZINC METALLOPROTEASE FTSH"/>
    <property type="match status" value="1"/>
</dbReference>
<comment type="caution">
    <text evidence="3">The sequence shown here is derived from an EMBL/GenBank/DDBJ whole genome shotgun (WGS) entry which is preliminary data.</text>
</comment>
<evidence type="ECO:0000259" key="2">
    <source>
        <dbReference type="SMART" id="SM00382"/>
    </source>
</evidence>
<dbReference type="GO" id="GO:0005524">
    <property type="term" value="F:ATP binding"/>
    <property type="evidence" value="ECO:0007669"/>
    <property type="project" value="UniProtKB-KW"/>
</dbReference>
<dbReference type="Gene3D" id="1.10.8.60">
    <property type="match status" value="1"/>
</dbReference>
<dbReference type="PANTHER" id="PTHR23077">
    <property type="entry name" value="AAA-FAMILY ATPASE"/>
    <property type="match status" value="1"/>
</dbReference>
<feature type="domain" description="AAA+ ATPase" evidence="2">
    <location>
        <begin position="128"/>
        <end position="260"/>
    </location>
</feature>
<dbReference type="InterPro" id="IPR050168">
    <property type="entry name" value="AAA_ATPase_domain"/>
</dbReference>
<keyword evidence="3" id="KW-0067">ATP-binding</keyword>
<dbReference type="Gene3D" id="3.40.50.300">
    <property type="entry name" value="P-loop containing nucleotide triphosphate hydrolases"/>
    <property type="match status" value="1"/>
</dbReference>
<dbReference type="InterPro" id="IPR027417">
    <property type="entry name" value="P-loop_NTPase"/>
</dbReference>
<dbReference type="Pfam" id="PF00004">
    <property type="entry name" value="AAA"/>
    <property type="match status" value="1"/>
</dbReference>
<dbReference type="InterPro" id="IPR003593">
    <property type="entry name" value="AAA+_ATPase"/>
</dbReference>
<dbReference type="CDD" id="cd19481">
    <property type="entry name" value="RecA-like_protease"/>
    <property type="match status" value="1"/>
</dbReference>
<accession>A0ABS8NID5</accession>
<protein>
    <submittedName>
        <fullName evidence="3">ATP-binding protein</fullName>
    </submittedName>
</protein>
<dbReference type="Proteomes" id="UP001430306">
    <property type="component" value="Unassembled WGS sequence"/>
</dbReference>
<evidence type="ECO:0000313" key="4">
    <source>
        <dbReference type="Proteomes" id="UP001430306"/>
    </source>
</evidence>
<evidence type="ECO:0000313" key="3">
    <source>
        <dbReference type="EMBL" id="MCC9643296.1"/>
    </source>
</evidence>
<gene>
    <name evidence="3" type="ORF">LOC71_13505</name>
</gene>
<dbReference type="EMBL" id="JAJKFW010000024">
    <property type="protein sequence ID" value="MCC9643296.1"/>
    <property type="molecule type" value="Genomic_DNA"/>
</dbReference>
<proteinExistence type="predicted"/>
<sequence>MKSQTLRRLIRAIAARSNDDLDRIAFQIVRDEKRVGHTRLAEELDGLLKSEITDRREGSDDPDETSQNIGSLTELPRSRRYRDPLATIIPRDQLEHHMVLPQEVESRFARIEKEYAARHRLAKHGMVPRKKILLYGPPGCGKTLGAKRLAWNLGLPLMKVRFDSLVSSYFGESSSNLRNVFDASAANPCVLLLDECDFVARSRHQTNDIGEASRIVNTMLLLLDEYESPGLFVATTNVADKLDVAIFRRFDEAFGVPPPSEDEIERLLRQTLSSMDVDPKINWVDLASTMVGASAAKVVKLSRDAAKLAILDERSRIEKSDLEQALADNAIDSL</sequence>
<name>A0ABS8NID5_9BACT</name>
<evidence type="ECO:0000256" key="1">
    <source>
        <dbReference type="SAM" id="MobiDB-lite"/>
    </source>
</evidence>
<organism evidence="3 4">
    <name type="scientific">Rhodopirellula halodulae</name>
    <dbReference type="NCBI Taxonomy" id="2894198"/>
    <lineage>
        <taxon>Bacteria</taxon>
        <taxon>Pseudomonadati</taxon>
        <taxon>Planctomycetota</taxon>
        <taxon>Planctomycetia</taxon>
        <taxon>Pirellulales</taxon>
        <taxon>Pirellulaceae</taxon>
        <taxon>Rhodopirellula</taxon>
    </lineage>
</organism>
<feature type="region of interest" description="Disordered" evidence="1">
    <location>
        <begin position="51"/>
        <end position="76"/>
    </location>
</feature>
<keyword evidence="3" id="KW-0547">Nucleotide-binding</keyword>
<keyword evidence="4" id="KW-1185">Reference proteome</keyword>
<reference evidence="3" key="1">
    <citation type="submission" date="2021-11" db="EMBL/GenBank/DDBJ databases">
        <title>Genome sequence.</title>
        <authorList>
            <person name="Sun Q."/>
        </authorList>
    </citation>
    <scope>NUCLEOTIDE SEQUENCE</scope>
    <source>
        <strain evidence="3">JC740</strain>
    </source>
</reference>
<dbReference type="SUPFAM" id="SSF52540">
    <property type="entry name" value="P-loop containing nucleoside triphosphate hydrolases"/>
    <property type="match status" value="1"/>
</dbReference>
<dbReference type="RefSeq" id="WP_230274243.1">
    <property type="nucleotide sequence ID" value="NZ_JAJKFW010000024.1"/>
</dbReference>
<dbReference type="SMART" id="SM00382">
    <property type="entry name" value="AAA"/>
    <property type="match status" value="1"/>
</dbReference>